<proteinExistence type="predicted"/>
<comment type="caution">
    <text evidence="2">The sequence shown here is derived from an EMBL/GenBank/DDBJ whole genome shotgun (WGS) entry which is preliminary data.</text>
</comment>
<feature type="domain" description="Gp28/Gp37-like" evidence="1">
    <location>
        <begin position="7"/>
        <end position="359"/>
    </location>
</feature>
<gene>
    <name evidence="2" type="ORF">GQ466_07930</name>
</gene>
<reference evidence="2 3" key="1">
    <citation type="submission" date="2019-12" db="EMBL/GenBank/DDBJ databases">
        <title>Nocardia macrotermitis sp. nov. and Nocardia aurantia sp. nov., isolated from the gut of the fungus growing-termite Macrotermes natalensis.</title>
        <authorList>
            <person name="Christine B."/>
            <person name="Rene B."/>
        </authorList>
    </citation>
    <scope>NUCLEOTIDE SEQUENCE [LARGE SCALE GENOMIC DNA]</scope>
    <source>
        <strain evidence="2 3">DSM 102126</strain>
    </source>
</reference>
<dbReference type="RefSeq" id="WP_161102047.1">
    <property type="nucleotide sequence ID" value="NZ_JBHLYI010000005.1"/>
</dbReference>
<protein>
    <recommendedName>
        <fullName evidence="1">Gp28/Gp37-like domain-containing protein</fullName>
    </recommendedName>
</protein>
<dbReference type="Pfam" id="PF14594">
    <property type="entry name" value="Sipho_Gp37"/>
    <property type="match status" value="1"/>
</dbReference>
<evidence type="ECO:0000313" key="2">
    <source>
        <dbReference type="EMBL" id="MXQ63962.1"/>
    </source>
</evidence>
<accession>A0A6I4WB44</accession>
<sequence length="384" mass="41991">MSGWQILVRDAQRRIVGEVAGEATMEIIDRHLALGSWTITVDAASHDAALLRDNAGIVFVRDGQIAFSGPTRLVEREHNVDDGGHGTLTVSGPCDKGWLTRLVYPNPAVDCVASGTLYSTANYVVAQPAKAETVLHRLVNDHAGPNALASRRVPGLRLGTDGGRGANTGVKSRFGVLWDEMVDVATRGGVGFDVVQTWDGALEFGVYQPRDQSAAARFSIELGNLRSYQYTLNPPEATFLVIGDKEGDTQRKFYGVEESDPAWSGLRIEEFLDGTDSGDGQDSLTPAQMAAGRFEEARGKASITFEPIDTDAVVLGRDYRKGDTVTVEIDGIPWSDVVREVRYTRNADDGEVVTPVIGDDEESPRIYRRFAELRRKVHTLQTRR</sequence>
<dbReference type="InterPro" id="IPR029432">
    <property type="entry name" value="Gp28/Gp37-like_dom"/>
</dbReference>
<dbReference type="AlphaFoldDB" id="A0A6I4WB44"/>
<evidence type="ECO:0000313" key="3">
    <source>
        <dbReference type="Proteomes" id="UP000431901"/>
    </source>
</evidence>
<keyword evidence="3" id="KW-1185">Reference proteome</keyword>
<organism evidence="2 3">
    <name type="scientific">Actinomadura rayongensis</name>
    <dbReference type="NCBI Taxonomy" id="1429076"/>
    <lineage>
        <taxon>Bacteria</taxon>
        <taxon>Bacillati</taxon>
        <taxon>Actinomycetota</taxon>
        <taxon>Actinomycetes</taxon>
        <taxon>Streptosporangiales</taxon>
        <taxon>Thermomonosporaceae</taxon>
        <taxon>Actinomadura</taxon>
    </lineage>
</organism>
<name>A0A6I4WB44_9ACTN</name>
<dbReference type="EMBL" id="WUTW01000001">
    <property type="protein sequence ID" value="MXQ63962.1"/>
    <property type="molecule type" value="Genomic_DNA"/>
</dbReference>
<dbReference type="OrthoDB" id="3622772at2"/>
<dbReference type="Proteomes" id="UP000431901">
    <property type="component" value="Unassembled WGS sequence"/>
</dbReference>
<evidence type="ECO:0000259" key="1">
    <source>
        <dbReference type="Pfam" id="PF14594"/>
    </source>
</evidence>